<protein>
    <submittedName>
        <fullName evidence="2">Uncharacterized protein</fullName>
    </submittedName>
</protein>
<keyword evidence="3" id="KW-1185">Reference proteome</keyword>
<dbReference type="EMBL" id="RWGY01000009">
    <property type="protein sequence ID" value="TVU34962.1"/>
    <property type="molecule type" value="Genomic_DNA"/>
</dbReference>
<dbReference type="OrthoDB" id="668221at2759"/>
<comment type="caution">
    <text evidence="2">The sequence shown here is derived from an EMBL/GenBank/DDBJ whole genome shotgun (WGS) entry which is preliminary data.</text>
</comment>
<keyword evidence="1" id="KW-0175">Coiled coil</keyword>
<proteinExistence type="predicted"/>
<feature type="non-terminal residue" evidence="2">
    <location>
        <position position="1"/>
    </location>
</feature>
<dbReference type="AlphaFoldDB" id="A0A5J9VFB2"/>
<feature type="coiled-coil region" evidence="1">
    <location>
        <begin position="16"/>
        <end position="43"/>
    </location>
</feature>
<accession>A0A5J9VFB2</accession>
<gene>
    <name evidence="2" type="ORF">EJB05_16821</name>
</gene>
<sequence length="269" mass="28998">MGEPAGDPGKEALAAVQHLKVDLKSTQERLSKLELAGSEVKNRVVAMDEKVDSIHKLLLQFNAGSEPPSADRSAGAIPQPQASTLLTAEEMEFLKRQEAASKITLHHEPIKFGNLEDQGASISGTKQVYSPEKAKLINQINRDSAAELLVFHCGVCSLTVFLAVLFCPAQLGLDRVVGSVPVVATSEGLGMPDELYESMETQRRRHERVPLAVHVRMSGMTGTGRSPILVWCTAVLHGQPAGPFVCPLLYMSGDGVYPYPEDSQVITAS</sequence>
<dbReference type="Proteomes" id="UP000324897">
    <property type="component" value="Unassembled WGS sequence"/>
</dbReference>
<organism evidence="2 3">
    <name type="scientific">Eragrostis curvula</name>
    <name type="common">weeping love grass</name>
    <dbReference type="NCBI Taxonomy" id="38414"/>
    <lineage>
        <taxon>Eukaryota</taxon>
        <taxon>Viridiplantae</taxon>
        <taxon>Streptophyta</taxon>
        <taxon>Embryophyta</taxon>
        <taxon>Tracheophyta</taxon>
        <taxon>Spermatophyta</taxon>
        <taxon>Magnoliopsida</taxon>
        <taxon>Liliopsida</taxon>
        <taxon>Poales</taxon>
        <taxon>Poaceae</taxon>
        <taxon>PACMAD clade</taxon>
        <taxon>Chloridoideae</taxon>
        <taxon>Eragrostideae</taxon>
        <taxon>Eragrostidinae</taxon>
        <taxon>Eragrostis</taxon>
    </lineage>
</organism>
<evidence type="ECO:0000256" key="1">
    <source>
        <dbReference type="SAM" id="Coils"/>
    </source>
</evidence>
<evidence type="ECO:0000313" key="2">
    <source>
        <dbReference type="EMBL" id="TVU34962.1"/>
    </source>
</evidence>
<name>A0A5J9VFB2_9POAL</name>
<evidence type="ECO:0000313" key="3">
    <source>
        <dbReference type="Proteomes" id="UP000324897"/>
    </source>
</evidence>
<reference evidence="2 3" key="1">
    <citation type="journal article" date="2019" name="Sci. Rep.">
        <title>A high-quality genome of Eragrostis curvula grass provides insights into Poaceae evolution and supports new strategies to enhance forage quality.</title>
        <authorList>
            <person name="Carballo J."/>
            <person name="Santos B.A.C.M."/>
            <person name="Zappacosta D."/>
            <person name="Garbus I."/>
            <person name="Selva J.P."/>
            <person name="Gallo C.A."/>
            <person name="Diaz A."/>
            <person name="Albertini E."/>
            <person name="Caccamo M."/>
            <person name="Echenique V."/>
        </authorList>
    </citation>
    <scope>NUCLEOTIDE SEQUENCE [LARGE SCALE GENOMIC DNA]</scope>
    <source>
        <strain evidence="3">cv. Victoria</strain>
        <tissue evidence="2">Leaf</tissue>
    </source>
</reference>
<dbReference type="Gramene" id="TVU34962">
    <property type="protein sequence ID" value="TVU34962"/>
    <property type="gene ID" value="EJB05_16821"/>
</dbReference>